<dbReference type="AlphaFoldDB" id="A0A9N9IYD7"/>
<accession>A0A9N9IYD7</accession>
<evidence type="ECO:0000313" key="1">
    <source>
        <dbReference type="EMBL" id="CAG8755801.1"/>
    </source>
</evidence>
<dbReference type="Proteomes" id="UP000789570">
    <property type="component" value="Unassembled WGS sequence"/>
</dbReference>
<comment type="caution">
    <text evidence="1">The sequence shown here is derived from an EMBL/GenBank/DDBJ whole genome shotgun (WGS) entry which is preliminary data.</text>
</comment>
<feature type="non-terminal residue" evidence="1">
    <location>
        <position position="40"/>
    </location>
</feature>
<name>A0A9N9IYD7_9GLOM</name>
<organism evidence="1 2">
    <name type="scientific">Funneliformis caledonium</name>
    <dbReference type="NCBI Taxonomy" id="1117310"/>
    <lineage>
        <taxon>Eukaryota</taxon>
        <taxon>Fungi</taxon>
        <taxon>Fungi incertae sedis</taxon>
        <taxon>Mucoromycota</taxon>
        <taxon>Glomeromycotina</taxon>
        <taxon>Glomeromycetes</taxon>
        <taxon>Glomerales</taxon>
        <taxon>Glomeraceae</taxon>
        <taxon>Funneliformis</taxon>
    </lineage>
</organism>
<dbReference type="EMBL" id="CAJVPQ010020269">
    <property type="protein sequence ID" value="CAG8755801.1"/>
    <property type="molecule type" value="Genomic_DNA"/>
</dbReference>
<protein>
    <submittedName>
        <fullName evidence="1">193_t:CDS:1</fullName>
    </submittedName>
</protein>
<proteinExistence type="predicted"/>
<gene>
    <name evidence="1" type="ORF">FCALED_LOCUS16607</name>
</gene>
<sequence>MPMIDSILNRRKMTIVLDIYIDNSSPHHHLLFEEQDVKKE</sequence>
<evidence type="ECO:0000313" key="2">
    <source>
        <dbReference type="Proteomes" id="UP000789570"/>
    </source>
</evidence>
<reference evidence="1" key="1">
    <citation type="submission" date="2021-06" db="EMBL/GenBank/DDBJ databases">
        <authorList>
            <person name="Kallberg Y."/>
            <person name="Tangrot J."/>
            <person name="Rosling A."/>
        </authorList>
    </citation>
    <scope>NUCLEOTIDE SEQUENCE</scope>
    <source>
        <strain evidence="1">UK204</strain>
    </source>
</reference>
<keyword evidence="2" id="KW-1185">Reference proteome</keyword>